<evidence type="ECO:0000313" key="2">
    <source>
        <dbReference type="EMBL" id="GGF57990.1"/>
    </source>
</evidence>
<dbReference type="PIRSF" id="PIRSF019307">
    <property type="entry name" value="UCP019307"/>
    <property type="match status" value="1"/>
</dbReference>
<dbReference type="InterPro" id="IPR047121">
    <property type="entry name" value="YjiB-like"/>
</dbReference>
<organism evidence="2 3">
    <name type="scientific">Azorhizobium oxalatiphilum</name>
    <dbReference type="NCBI Taxonomy" id="980631"/>
    <lineage>
        <taxon>Bacteria</taxon>
        <taxon>Pseudomonadati</taxon>
        <taxon>Pseudomonadota</taxon>
        <taxon>Alphaproteobacteria</taxon>
        <taxon>Hyphomicrobiales</taxon>
        <taxon>Xanthobacteraceae</taxon>
        <taxon>Azorhizobium</taxon>
    </lineage>
</organism>
<evidence type="ECO:0008006" key="4">
    <source>
        <dbReference type="Google" id="ProtNLM"/>
    </source>
</evidence>
<accession>A0A917BUL5</accession>
<dbReference type="Proteomes" id="UP000606044">
    <property type="component" value="Unassembled WGS sequence"/>
</dbReference>
<dbReference type="PANTHER" id="PTHR36448">
    <property type="entry name" value="BLR7373 PROTEIN"/>
    <property type="match status" value="1"/>
</dbReference>
<sequence>MPHTARREFNRMLATLGLAGAAALSARPVLAADSRPEVLQLGPNGWVPNNAHLPVLHYRGVVESGSTLDTASGMERLFQHTGWPAQWRNGVYDYHHYHSQAHEVLGFAGGWARLLLGGPDGREVEVSAGDVVVLPAGTGHCRLEATGEFLVVGAYPPGQHFDIRREAPTPVQRETMRSLPFPASDPVAGAGGPLTTLWRTA</sequence>
<dbReference type="PROSITE" id="PS51318">
    <property type="entry name" value="TAT"/>
    <property type="match status" value="1"/>
</dbReference>
<reference evidence="2" key="2">
    <citation type="submission" date="2020-09" db="EMBL/GenBank/DDBJ databases">
        <authorList>
            <person name="Sun Q."/>
            <person name="Sedlacek I."/>
        </authorList>
    </citation>
    <scope>NUCLEOTIDE SEQUENCE</scope>
    <source>
        <strain evidence="2">CCM 7897</strain>
    </source>
</reference>
<comment type="caution">
    <text evidence="2">The sequence shown here is derived from an EMBL/GenBank/DDBJ whole genome shotgun (WGS) entry which is preliminary data.</text>
</comment>
<dbReference type="InterPro" id="IPR014500">
    <property type="entry name" value="UCP019307_cupin"/>
</dbReference>
<dbReference type="PANTHER" id="PTHR36448:SF2">
    <property type="entry name" value="CUPIN TYPE-1 DOMAIN-CONTAINING PROTEIN"/>
    <property type="match status" value="1"/>
</dbReference>
<dbReference type="RefSeq" id="WP_188577180.1">
    <property type="nucleotide sequence ID" value="NZ_BMCT01000001.1"/>
</dbReference>
<keyword evidence="3" id="KW-1185">Reference proteome</keyword>
<dbReference type="InterPro" id="IPR006311">
    <property type="entry name" value="TAT_signal"/>
</dbReference>
<reference evidence="2" key="1">
    <citation type="journal article" date="2014" name="Int. J. Syst. Evol. Microbiol.">
        <title>Complete genome sequence of Corynebacterium casei LMG S-19264T (=DSM 44701T), isolated from a smear-ripened cheese.</title>
        <authorList>
            <consortium name="US DOE Joint Genome Institute (JGI-PGF)"/>
            <person name="Walter F."/>
            <person name="Albersmeier A."/>
            <person name="Kalinowski J."/>
            <person name="Ruckert C."/>
        </authorList>
    </citation>
    <scope>NUCLEOTIDE SEQUENCE</scope>
    <source>
        <strain evidence="2">CCM 7897</strain>
    </source>
</reference>
<keyword evidence="1" id="KW-0732">Signal</keyword>
<feature type="signal peptide" evidence="1">
    <location>
        <begin position="1"/>
        <end position="31"/>
    </location>
</feature>
<evidence type="ECO:0000256" key="1">
    <source>
        <dbReference type="SAM" id="SignalP"/>
    </source>
</evidence>
<dbReference type="AlphaFoldDB" id="A0A917BUL5"/>
<dbReference type="Gene3D" id="2.60.120.10">
    <property type="entry name" value="Jelly Rolls"/>
    <property type="match status" value="1"/>
</dbReference>
<proteinExistence type="predicted"/>
<feature type="chain" id="PRO_5037494933" description="Cupin" evidence="1">
    <location>
        <begin position="32"/>
        <end position="201"/>
    </location>
</feature>
<dbReference type="EMBL" id="BMCT01000001">
    <property type="protein sequence ID" value="GGF57990.1"/>
    <property type="molecule type" value="Genomic_DNA"/>
</dbReference>
<dbReference type="SUPFAM" id="SSF51182">
    <property type="entry name" value="RmlC-like cupins"/>
    <property type="match status" value="1"/>
</dbReference>
<gene>
    <name evidence="2" type="ORF">GCM10007301_17160</name>
</gene>
<name>A0A917BUL5_9HYPH</name>
<dbReference type="InterPro" id="IPR011051">
    <property type="entry name" value="RmlC_Cupin_sf"/>
</dbReference>
<dbReference type="CDD" id="cd02219">
    <property type="entry name" value="cupin_YjlB-like"/>
    <property type="match status" value="1"/>
</dbReference>
<protein>
    <recommendedName>
        <fullName evidence="4">Cupin</fullName>
    </recommendedName>
</protein>
<evidence type="ECO:0000313" key="3">
    <source>
        <dbReference type="Proteomes" id="UP000606044"/>
    </source>
</evidence>
<dbReference type="InterPro" id="IPR014710">
    <property type="entry name" value="RmlC-like_jellyroll"/>
</dbReference>